<proteinExistence type="predicted"/>
<evidence type="ECO:0000313" key="1">
    <source>
        <dbReference type="EMBL" id="CAG6712213.1"/>
    </source>
</evidence>
<dbReference type="EMBL" id="HBUF01349093">
    <property type="protein sequence ID" value="CAG6712215.1"/>
    <property type="molecule type" value="Transcribed_RNA"/>
</dbReference>
<protein>
    <submittedName>
        <fullName evidence="1">Uncharacterized protein</fullName>
    </submittedName>
</protein>
<dbReference type="AlphaFoldDB" id="A0A8D8XWM9"/>
<sequence length="101" mass="11816">MNDLHWIFCSRLKISVSDQNSQKPKLVESQIEDQYLCLRWGSNPRLSPLSFSRRFSAYQTPKLPRQYRTLKPQGHVSNPPLYPMYLLVKIGVLDDCNYLSV</sequence>
<dbReference type="EMBL" id="HBUF01349092">
    <property type="protein sequence ID" value="CAG6712213.1"/>
    <property type="molecule type" value="Transcribed_RNA"/>
</dbReference>
<organism evidence="1">
    <name type="scientific">Cacopsylla melanoneura</name>
    <dbReference type="NCBI Taxonomy" id="428564"/>
    <lineage>
        <taxon>Eukaryota</taxon>
        <taxon>Metazoa</taxon>
        <taxon>Ecdysozoa</taxon>
        <taxon>Arthropoda</taxon>
        <taxon>Hexapoda</taxon>
        <taxon>Insecta</taxon>
        <taxon>Pterygota</taxon>
        <taxon>Neoptera</taxon>
        <taxon>Paraneoptera</taxon>
        <taxon>Hemiptera</taxon>
        <taxon>Sternorrhyncha</taxon>
        <taxon>Psylloidea</taxon>
        <taxon>Psyllidae</taxon>
        <taxon>Psyllinae</taxon>
        <taxon>Cacopsylla</taxon>
    </lineage>
</organism>
<dbReference type="EMBL" id="HBUF01349091">
    <property type="protein sequence ID" value="CAG6712211.1"/>
    <property type="molecule type" value="Transcribed_RNA"/>
</dbReference>
<name>A0A8D8XWM9_9HEMI</name>
<accession>A0A8D8XWM9</accession>
<reference evidence="1" key="1">
    <citation type="submission" date="2021-05" db="EMBL/GenBank/DDBJ databases">
        <authorList>
            <person name="Alioto T."/>
            <person name="Alioto T."/>
            <person name="Gomez Garrido J."/>
        </authorList>
    </citation>
    <scope>NUCLEOTIDE SEQUENCE</scope>
</reference>